<gene>
    <name evidence="1" type="ORF">LOAG_01330</name>
</gene>
<dbReference type="CTD" id="9938703"/>
<reference evidence="1" key="1">
    <citation type="submission" date="2012-04" db="EMBL/GenBank/DDBJ databases">
        <title>The Genome Sequence of Loa loa.</title>
        <authorList>
            <consortium name="The Broad Institute Genome Sequencing Platform"/>
            <consortium name="Broad Institute Genome Sequencing Center for Infectious Disease"/>
            <person name="Nutman T.B."/>
            <person name="Fink D.L."/>
            <person name="Russ C."/>
            <person name="Young S."/>
            <person name="Zeng Q."/>
            <person name="Gargeya S."/>
            <person name="Alvarado L."/>
            <person name="Berlin A."/>
            <person name="Chapman S.B."/>
            <person name="Chen Z."/>
            <person name="Freedman E."/>
            <person name="Gellesch M."/>
            <person name="Goldberg J."/>
            <person name="Griggs A."/>
            <person name="Gujja S."/>
            <person name="Heilman E.R."/>
            <person name="Heiman D."/>
            <person name="Howarth C."/>
            <person name="Mehta T."/>
            <person name="Neiman D."/>
            <person name="Pearson M."/>
            <person name="Roberts A."/>
            <person name="Saif S."/>
            <person name="Shea T."/>
            <person name="Shenoy N."/>
            <person name="Sisk P."/>
            <person name="Stolte C."/>
            <person name="Sykes S."/>
            <person name="White J."/>
            <person name="Yandava C."/>
            <person name="Haas B."/>
            <person name="Henn M.R."/>
            <person name="Nusbaum C."/>
            <person name="Birren B."/>
        </authorList>
    </citation>
    <scope>NUCLEOTIDE SEQUENCE [LARGE SCALE GENOMIC DNA]</scope>
</reference>
<dbReference type="RefSeq" id="XP_003136917.1">
    <property type="nucleotide sequence ID" value="XM_003136869.1"/>
</dbReference>
<evidence type="ECO:0000313" key="1">
    <source>
        <dbReference type="EMBL" id="EFO27156.1"/>
    </source>
</evidence>
<dbReference type="EMBL" id="JH712072">
    <property type="protein sequence ID" value="EFO27156.1"/>
    <property type="molecule type" value="Genomic_DNA"/>
</dbReference>
<protein>
    <submittedName>
        <fullName evidence="1">Uncharacterized protein</fullName>
    </submittedName>
</protein>
<accession>A0A1S0U982</accession>
<dbReference type="GeneID" id="9938703"/>
<name>A0A1S0U982_LOALO</name>
<proteinExistence type="predicted"/>
<dbReference type="AlphaFoldDB" id="A0A1S0U982"/>
<organism evidence="1">
    <name type="scientific">Loa loa</name>
    <name type="common">Eye worm</name>
    <name type="synonym">Filaria loa</name>
    <dbReference type="NCBI Taxonomy" id="7209"/>
    <lineage>
        <taxon>Eukaryota</taxon>
        <taxon>Metazoa</taxon>
        <taxon>Ecdysozoa</taxon>
        <taxon>Nematoda</taxon>
        <taxon>Chromadorea</taxon>
        <taxon>Rhabditida</taxon>
        <taxon>Spirurina</taxon>
        <taxon>Spiruromorpha</taxon>
        <taxon>Filarioidea</taxon>
        <taxon>Onchocercidae</taxon>
        <taxon>Loa</taxon>
    </lineage>
</organism>
<dbReference type="KEGG" id="loa:LOAG_01330"/>
<sequence>MFQLDYPREVVSKTAKQMDEISGIAYEKDQKYDENFKRTNSCNLGTGSSALEEVASPEHRNHFINVFQQDRLDRRYSGVIGFPFHIIIVINLSYRSRNC</sequence>
<dbReference type="InParanoid" id="A0A1S0U982"/>